<accession>A0A0L0JTX6</accession>
<feature type="domain" description="FAD-binding" evidence="1">
    <location>
        <begin position="3"/>
        <end position="324"/>
    </location>
</feature>
<sequence>MFDAIVVGARCAGAPTAMLLSRAGFRVLIVDKAAYGTDTLSTHLLHQPGVAALARWGLLDTLRETGCPPIERVRYEVDDIRIEGCARGVDGQRAAYSPRRNILDPLMIDAAVEGGAEYRERYEVNGLLHDDTGRVVGVRGRSGGKTFTETARLVIGADGMRSTVGSLVGAPFTVEHPRLTCAYYAYYPKVTDALELYEKPRSWVAAVPTHGDATLVLTYFPQGRFEEVRADVQAAFLRQVEETAPELYGRIEGVEPLEKLRGTGRQQNFFRKANGPGWVLVGDAGHHKDSITARGISDGYQQVELLTGRLADALGDDPAVLDTALKDFSKDRDKALMGGYEATLDVARLDPGESKLSLLRAVQQDEELTSIYFDSVAGIVPASALFTPRLLALL</sequence>
<dbReference type="EMBL" id="JPPY01000182">
    <property type="protein sequence ID" value="KND28939.1"/>
    <property type="molecule type" value="Genomic_DNA"/>
</dbReference>
<dbReference type="InterPro" id="IPR050407">
    <property type="entry name" value="Geranylgeranyl_reductase"/>
</dbReference>
<dbReference type="SUPFAM" id="SSF51905">
    <property type="entry name" value="FAD/NAD(P)-binding domain"/>
    <property type="match status" value="1"/>
</dbReference>
<name>A0A0L0JTX6_9ACTN</name>
<protein>
    <submittedName>
        <fullName evidence="2">FAD-dependent oxidoreductase</fullName>
    </submittedName>
</protein>
<evidence type="ECO:0000313" key="2">
    <source>
        <dbReference type="EMBL" id="KND28939.1"/>
    </source>
</evidence>
<dbReference type="PANTHER" id="PTHR42685">
    <property type="entry name" value="GERANYLGERANYL DIPHOSPHATE REDUCTASE"/>
    <property type="match status" value="1"/>
</dbReference>
<evidence type="ECO:0000259" key="1">
    <source>
        <dbReference type="Pfam" id="PF01494"/>
    </source>
</evidence>
<dbReference type="RefSeq" id="WP_050373793.1">
    <property type="nucleotide sequence ID" value="NZ_KQ257831.1"/>
</dbReference>
<dbReference type="InterPro" id="IPR002938">
    <property type="entry name" value="FAD-bd"/>
</dbReference>
<dbReference type="PANTHER" id="PTHR42685:SF22">
    <property type="entry name" value="CONDITIONED MEDIUM FACTOR RECEPTOR 1"/>
    <property type="match status" value="1"/>
</dbReference>
<dbReference type="PATRIC" id="fig|42234.21.peg.6669"/>
<gene>
    <name evidence="2" type="ORF">IQ63_32395</name>
</gene>
<dbReference type="GO" id="GO:0071949">
    <property type="term" value="F:FAD binding"/>
    <property type="evidence" value="ECO:0007669"/>
    <property type="project" value="InterPro"/>
</dbReference>
<dbReference type="Proteomes" id="UP000037151">
    <property type="component" value="Unassembled WGS sequence"/>
</dbReference>
<organism evidence="2 3">
    <name type="scientific">Streptomyces acidiscabies</name>
    <dbReference type="NCBI Taxonomy" id="42234"/>
    <lineage>
        <taxon>Bacteria</taxon>
        <taxon>Bacillati</taxon>
        <taxon>Actinomycetota</taxon>
        <taxon>Actinomycetes</taxon>
        <taxon>Kitasatosporales</taxon>
        <taxon>Streptomycetaceae</taxon>
        <taxon>Streptomyces</taxon>
    </lineage>
</organism>
<dbReference type="PRINTS" id="PR00420">
    <property type="entry name" value="RNGMNOXGNASE"/>
</dbReference>
<proteinExistence type="predicted"/>
<dbReference type="Pfam" id="PF01494">
    <property type="entry name" value="FAD_binding_3"/>
    <property type="match status" value="1"/>
</dbReference>
<dbReference type="AlphaFoldDB" id="A0A0L0JTX6"/>
<comment type="caution">
    <text evidence="2">The sequence shown here is derived from an EMBL/GenBank/DDBJ whole genome shotgun (WGS) entry which is preliminary data.</text>
</comment>
<dbReference type="InterPro" id="IPR036188">
    <property type="entry name" value="FAD/NAD-bd_sf"/>
</dbReference>
<dbReference type="Gene3D" id="3.50.50.60">
    <property type="entry name" value="FAD/NAD(P)-binding domain"/>
    <property type="match status" value="1"/>
</dbReference>
<dbReference type="OrthoDB" id="103324at2"/>
<evidence type="ECO:0000313" key="3">
    <source>
        <dbReference type="Proteomes" id="UP000037151"/>
    </source>
</evidence>
<reference evidence="3" key="1">
    <citation type="submission" date="2014-07" db="EMBL/GenBank/DDBJ databases">
        <title>Genome sequencing of plant-pathogenic Streptomyces species.</title>
        <authorList>
            <person name="Harrison J."/>
            <person name="Sapp M."/>
            <person name="Thwaites R."/>
            <person name="Studholme D.J."/>
        </authorList>
    </citation>
    <scope>NUCLEOTIDE SEQUENCE [LARGE SCALE GENOMIC DNA]</scope>
    <source>
        <strain evidence="3">NCPPB 4445</strain>
    </source>
</reference>